<name>A0A6V7NTA9_ANACO</name>
<accession>A0A6V7NTA9</accession>
<sequence length="205" mass="22534">MLLGPSTFHLLHSPYWAFCALRDRSPRPGTGPESSPRYHAFGNRSLPETGPRETGSSRRDRSPRAHLAGLSQFWLFLTDVAGWDRSLPCQGPVASATPQPSADGTARLLQGTTTSVSGVGRYLQNYTLASRYSAAHERPENPKTTWGENQLHGSQWVRPPKGKARPIGFLYPNEANHTTRLRVNHPRIIRALAAHQPTALSVSAP</sequence>
<evidence type="ECO:0000256" key="1">
    <source>
        <dbReference type="SAM" id="MobiDB-lite"/>
    </source>
</evidence>
<feature type="compositionally biased region" description="Polar residues" evidence="1">
    <location>
        <begin position="142"/>
        <end position="153"/>
    </location>
</feature>
<reference evidence="2" key="1">
    <citation type="submission" date="2020-07" db="EMBL/GenBank/DDBJ databases">
        <authorList>
            <person name="Lin J."/>
        </authorList>
    </citation>
    <scope>NUCLEOTIDE SEQUENCE</scope>
</reference>
<dbReference type="EMBL" id="LR862141">
    <property type="protein sequence ID" value="CAD1821805.1"/>
    <property type="molecule type" value="Genomic_DNA"/>
</dbReference>
<feature type="region of interest" description="Disordered" evidence="1">
    <location>
        <begin position="27"/>
        <end position="63"/>
    </location>
</feature>
<proteinExistence type="predicted"/>
<gene>
    <name evidence="2" type="ORF">CB5_LOCUS5016</name>
</gene>
<feature type="region of interest" description="Disordered" evidence="1">
    <location>
        <begin position="134"/>
        <end position="160"/>
    </location>
</feature>
<protein>
    <submittedName>
        <fullName evidence="2">Uncharacterized protein</fullName>
    </submittedName>
</protein>
<evidence type="ECO:0000313" key="2">
    <source>
        <dbReference type="EMBL" id="CAD1821805.1"/>
    </source>
</evidence>
<dbReference type="AlphaFoldDB" id="A0A6V7NTA9"/>
<organism evidence="2">
    <name type="scientific">Ananas comosus var. bracteatus</name>
    <name type="common">red pineapple</name>
    <dbReference type="NCBI Taxonomy" id="296719"/>
    <lineage>
        <taxon>Eukaryota</taxon>
        <taxon>Viridiplantae</taxon>
        <taxon>Streptophyta</taxon>
        <taxon>Embryophyta</taxon>
        <taxon>Tracheophyta</taxon>
        <taxon>Spermatophyta</taxon>
        <taxon>Magnoliopsida</taxon>
        <taxon>Liliopsida</taxon>
        <taxon>Poales</taxon>
        <taxon>Bromeliaceae</taxon>
        <taxon>Bromelioideae</taxon>
        <taxon>Ananas</taxon>
    </lineage>
</organism>